<dbReference type="EMBL" id="PQCO01000094">
    <property type="protein sequence ID" value="PUE05176.1"/>
    <property type="molecule type" value="Genomic_DNA"/>
</dbReference>
<reference evidence="2 3" key="1">
    <citation type="submission" date="2018-01" db="EMBL/GenBank/DDBJ databases">
        <title>Novel co-symbiosis in the lucinid bivalve Phacoides pectinatus.</title>
        <authorList>
            <person name="Lim S.J."/>
            <person name="Davis B.G."/>
            <person name="Gill D.E."/>
            <person name="Engel A.S."/>
            <person name="Anderson L.C."/>
            <person name="Campbell B.J."/>
        </authorList>
    </citation>
    <scope>NUCLEOTIDE SEQUENCE [LARGE SCALE GENOMIC DNA]</scope>
    <source>
        <strain evidence="2">N3_P5</strain>
    </source>
</reference>
<dbReference type="InterPro" id="IPR001036">
    <property type="entry name" value="Acrflvin-R"/>
</dbReference>
<feature type="transmembrane region" description="Helical" evidence="1">
    <location>
        <begin position="962"/>
        <end position="982"/>
    </location>
</feature>
<dbReference type="Gene3D" id="3.30.70.1430">
    <property type="entry name" value="Multidrug efflux transporter AcrB pore domain"/>
    <property type="match status" value="2"/>
</dbReference>
<comment type="caution">
    <text evidence="2">The sequence shown here is derived from an EMBL/GenBank/DDBJ whole genome shotgun (WGS) entry which is preliminary data.</text>
</comment>
<dbReference type="PRINTS" id="PR00702">
    <property type="entry name" value="ACRIFLAVINRP"/>
</dbReference>
<feature type="transmembrane region" description="Helical" evidence="1">
    <location>
        <begin position="891"/>
        <end position="911"/>
    </location>
</feature>
<feature type="transmembrane region" description="Helical" evidence="1">
    <location>
        <begin position="328"/>
        <end position="347"/>
    </location>
</feature>
<dbReference type="SUPFAM" id="SSF82693">
    <property type="entry name" value="Multidrug efflux transporter AcrB pore domain, PN1, PN2, PC1 and PC2 subdomains"/>
    <property type="match status" value="3"/>
</dbReference>
<feature type="transmembrane region" description="Helical" evidence="1">
    <location>
        <begin position="522"/>
        <end position="542"/>
    </location>
</feature>
<gene>
    <name evidence="2" type="ORF">C3L24_01780</name>
</gene>
<dbReference type="GO" id="GO:0042910">
    <property type="term" value="F:xenobiotic transmembrane transporter activity"/>
    <property type="evidence" value="ECO:0007669"/>
    <property type="project" value="TreeGrafter"/>
</dbReference>
<feature type="transmembrane region" description="Helical" evidence="1">
    <location>
        <begin position="425"/>
        <end position="447"/>
    </location>
</feature>
<keyword evidence="1" id="KW-1133">Transmembrane helix</keyword>
<dbReference type="GO" id="GO:0005886">
    <property type="term" value="C:plasma membrane"/>
    <property type="evidence" value="ECO:0007669"/>
    <property type="project" value="TreeGrafter"/>
</dbReference>
<dbReference type="Proteomes" id="UP000250928">
    <property type="component" value="Unassembled WGS sequence"/>
</dbReference>
<feature type="transmembrane region" description="Helical" evidence="1">
    <location>
        <begin position="994"/>
        <end position="1020"/>
    </location>
</feature>
<dbReference type="SUPFAM" id="SSF82714">
    <property type="entry name" value="Multidrug efflux transporter AcrB TolC docking domain, DN and DC subdomains"/>
    <property type="match status" value="2"/>
</dbReference>
<dbReference type="Gene3D" id="3.30.70.1320">
    <property type="entry name" value="Multidrug efflux transporter AcrB pore domain like"/>
    <property type="match status" value="1"/>
</dbReference>
<sequence>MIDFFARHPTAGNLLMLFLAVLGISALPGLQRETFPDFAAQQLQISIAYPGASAEEVEEALCQRVEEAVDAISDVAEMRCEAREGVSVSVVEMEEGGDIARFMDDVKSEIEAISSFPDQVELPVIKELGRTDKVVALAITGPMSDTDLKAYAEQVKEQLQGLPRVSQVEVNGFSDRQLRIEVPASALRQYGLSMSDVANAVTRQGIDLPSGSLETHDRDLLIRFADLRRSPRELAALTVVGADSGAEIPLGAIARIHDRFERDEEKVLFNGRRAALLQVIKTKQQDTLQVMQEVRAFLEGRLRPQAPPGVEFFITQDRSSIVQDRLDLLTRNGAQGLVLVFLVMWLFFQGRFAFWVAMGLPVSFLGALFFMNLLGLTINMITMVALLIAIGLLMDDAIVIAENIATQLRRGRGALQAAIDGTRQVAPGVLASFLTTVSVFGPLAFLSGHMGKVLQFIPMVLLLVLTVSLIEAFLILPHHLAHSLRRHEGQPGAFRQRFDQSLHRFRDHTLGHLVDRAIRQRYWFLGSAIALFIVSIGMLAGGKLKFQTFPDIEGDIIEARLLLPQGTPLAHTEAVVERIVEAAREMDATFSPAQPDGQRLVRNIQARFNSNADAGEAGPHLATVTVDLLTAEQRNGRMDDFIHDWRQRVGEIPDIVALNFKEPVLGPGGIPLEIRLTGPDLDQLKRASGELQAWLARYRGVFDLSDDLRPGKPELRLRLRDGALALGLDAAGIAGQLRAAFQGATANEIQIGPESYEIDVRLDAADRATLGDLERFRIHTADGAQIPLNAVAVIEHDRGYSRIQRVDGVRTVTVSGDLDSRLANAREIINHTNQAFIPDLLKRHPGVRVGIKGQSAETAKTGASMLRSFGIGLIGIFILLSFQFRSYTEPVVVMSIIPMALIGVIWGHLLMGQPLTMPSIIGFTSLAGIVVNDSILLVEFLKLRVREGLDIVEAARMASRDRFRAVLLTSITTIAGLTPLLLERSMQAQVLIPLATSIVFGLLATTLLVLLVVPALYSILHDLGLATTAREQPPAENAAQASAGA</sequence>
<dbReference type="PANTHER" id="PTHR32063:SF33">
    <property type="entry name" value="RND SUPERFAMILY EFFLUX PUMP PERMEASE COMPONENT"/>
    <property type="match status" value="1"/>
</dbReference>
<feature type="transmembrane region" description="Helical" evidence="1">
    <location>
        <begin position="453"/>
        <end position="476"/>
    </location>
</feature>
<dbReference type="Gene3D" id="3.30.2090.10">
    <property type="entry name" value="Multidrug efflux transporter AcrB TolC docking domain, DN and DC subdomains"/>
    <property type="match status" value="2"/>
</dbReference>
<feature type="transmembrane region" description="Helical" evidence="1">
    <location>
        <begin position="865"/>
        <end position="884"/>
    </location>
</feature>
<dbReference type="PANTHER" id="PTHR32063">
    <property type="match status" value="1"/>
</dbReference>
<dbReference type="AlphaFoldDB" id="A0A6N4E874"/>
<dbReference type="SUPFAM" id="SSF82866">
    <property type="entry name" value="Multidrug efflux transporter AcrB transmembrane domain"/>
    <property type="match status" value="2"/>
</dbReference>
<evidence type="ECO:0000256" key="1">
    <source>
        <dbReference type="SAM" id="Phobius"/>
    </source>
</evidence>
<dbReference type="Gene3D" id="1.20.1640.10">
    <property type="entry name" value="Multidrug efflux transporter AcrB transmembrane domain"/>
    <property type="match status" value="2"/>
</dbReference>
<dbReference type="Pfam" id="PF00873">
    <property type="entry name" value="ACR_tran"/>
    <property type="match status" value="1"/>
</dbReference>
<organism evidence="2 3">
    <name type="scientific">Candidatus Sedimenticola endophacoides</name>
    <dbReference type="NCBI Taxonomy" id="2548426"/>
    <lineage>
        <taxon>Bacteria</taxon>
        <taxon>Pseudomonadati</taxon>
        <taxon>Pseudomonadota</taxon>
        <taxon>Gammaproteobacteria</taxon>
        <taxon>Chromatiales</taxon>
        <taxon>Sedimenticolaceae</taxon>
        <taxon>Sedimenticola</taxon>
    </lineage>
</organism>
<dbReference type="InterPro" id="IPR027463">
    <property type="entry name" value="AcrB_DN_DC_subdom"/>
</dbReference>
<dbReference type="Gene3D" id="3.30.70.1440">
    <property type="entry name" value="Multidrug efflux transporter AcrB pore domain"/>
    <property type="match status" value="1"/>
</dbReference>
<evidence type="ECO:0000313" key="3">
    <source>
        <dbReference type="Proteomes" id="UP000250928"/>
    </source>
</evidence>
<feature type="transmembrane region" description="Helical" evidence="1">
    <location>
        <begin position="917"/>
        <end position="941"/>
    </location>
</feature>
<accession>A0A6N4E874</accession>
<keyword evidence="1" id="KW-0812">Transmembrane</keyword>
<proteinExistence type="predicted"/>
<keyword evidence="1" id="KW-0472">Membrane</keyword>
<name>A0A6N4E874_9GAMM</name>
<protein>
    <submittedName>
        <fullName evidence="2">AcrB/AcrD/AcrF family protein</fullName>
    </submittedName>
</protein>
<evidence type="ECO:0000313" key="2">
    <source>
        <dbReference type="EMBL" id="PUE05176.1"/>
    </source>
</evidence>